<dbReference type="InterPro" id="IPR047923">
    <property type="entry name" value="ArpA-like"/>
</dbReference>
<keyword evidence="2 4" id="KW-0238">DNA-binding</keyword>
<protein>
    <submittedName>
        <fullName evidence="7">TetR/AcrR family transcriptional regulator</fullName>
    </submittedName>
</protein>
<dbReference type="InterPro" id="IPR009057">
    <property type="entry name" value="Homeodomain-like_sf"/>
</dbReference>
<dbReference type="Proteomes" id="UP000373149">
    <property type="component" value="Unassembled WGS sequence"/>
</dbReference>
<dbReference type="GO" id="GO:0000976">
    <property type="term" value="F:transcription cis-regulatory region binding"/>
    <property type="evidence" value="ECO:0007669"/>
    <property type="project" value="TreeGrafter"/>
</dbReference>
<dbReference type="SUPFAM" id="SSF48498">
    <property type="entry name" value="Tetracyclin repressor-like, C-terminal domain"/>
    <property type="match status" value="1"/>
</dbReference>
<dbReference type="InterPro" id="IPR023772">
    <property type="entry name" value="DNA-bd_HTH_TetR-type_CS"/>
</dbReference>
<reference evidence="7 8" key="1">
    <citation type="submission" date="2019-09" db="EMBL/GenBank/DDBJ databases">
        <authorList>
            <person name="Duangmal K."/>
            <person name="Teo W.F.A."/>
            <person name="Lipun K."/>
        </authorList>
    </citation>
    <scope>NUCLEOTIDE SEQUENCE [LARGE SCALE GENOMIC DNA]</scope>
    <source>
        <strain evidence="7 8">K1PN6</strain>
    </source>
</reference>
<evidence type="ECO:0000259" key="6">
    <source>
        <dbReference type="PROSITE" id="PS50977"/>
    </source>
</evidence>
<keyword evidence="8" id="KW-1185">Reference proteome</keyword>
<dbReference type="InterPro" id="IPR036271">
    <property type="entry name" value="Tet_transcr_reg_TetR-rel_C_sf"/>
</dbReference>
<dbReference type="EMBL" id="VMNX01000049">
    <property type="protein sequence ID" value="MPY49955.1"/>
    <property type="molecule type" value="Genomic_DNA"/>
</dbReference>
<dbReference type="PANTHER" id="PTHR30055">
    <property type="entry name" value="HTH-TYPE TRANSCRIPTIONAL REGULATOR RUTR"/>
    <property type="match status" value="1"/>
</dbReference>
<keyword evidence="3" id="KW-0804">Transcription</keyword>
<dbReference type="PRINTS" id="PR00455">
    <property type="entry name" value="HTHTETR"/>
</dbReference>
<feature type="DNA-binding region" description="H-T-H motif" evidence="4">
    <location>
        <begin position="31"/>
        <end position="50"/>
    </location>
</feature>
<gene>
    <name evidence="7" type="ORF">FPZ41_15810</name>
</gene>
<proteinExistence type="predicted"/>
<dbReference type="SUPFAM" id="SSF46689">
    <property type="entry name" value="Homeodomain-like"/>
    <property type="match status" value="1"/>
</dbReference>
<dbReference type="PROSITE" id="PS01081">
    <property type="entry name" value="HTH_TETR_1"/>
    <property type="match status" value="1"/>
</dbReference>
<organism evidence="7 8">
    <name type="scientific">Streptomyces acidicola</name>
    <dbReference type="NCBI Taxonomy" id="2596892"/>
    <lineage>
        <taxon>Bacteria</taxon>
        <taxon>Bacillati</taxon>
        <taxon>Actinomycetota</taxon>
        <taxon>Actinomycetes</taxon>
        <taxon>Kitasatosporales</taxon>
        <taxon>Streptomycetaceae</taxon>
        <taxon>Streptomyces</taxon>
    </lineage>
</organism>
<evidence type="ECO:0000256" key="3">
    <source>
        <dbReference type="ARBA" id="ARBA00023163"/>
    </source>
</evidence>
<sequence>MVKQERAARTRRALIRAAAEVFAEEGYVSASLAAISKRAGVSNGALHFHFDNKKALAQAVEEEAVRVVRRITGEPPGGDTCALQQVVDSTHHLMRRIADDAIVRAGFELCADPASRAGCSLRWEWWRWIEDVLQRAQREGGLAEDISVENVAALIVAVTVGFEVLGVSDREWLSERRVTGFWTLMLPRLAERRTLARVSPGPARPSSTTLLRGREQAAG</sequence>
<dbReference type="InterPro" id="IPR050109">
    <property type="entry name" value="HTH-type_TetR-like_transc_reg"/>
</dbReference>
<keyword evidence="1" id="KW-0805">Transcription regulation</keyword>
<dbReference type="GO" id="GO:0003700">
    <property type="term" value="F:DNA-binding transcription factor activity"/>
    <property type="evidence" value="ECO:0007669"/>
    <property type="project" value="TreeGrafter"/>
</dbReference>
<name>A0A5N8WUQ3_9ACTN</name>
<evidence type="ECO:0000256" key="4">
    <source>
        <dbReference type="PROSITE-ProRule" id="PRU00335"/>
    </source>
</evidence>
<dbReference type="InterPro" id="IPR054126">
    <property type="entry name" value="CprB_TetR_C"/>
</dbReference>
<accession>A0A5N8WUQ3</accession>
<evidence type="ECO:0000256" key="2">
    <source>
        <dbReference type="ARBA" id="ARBA00023125"/>
    </source>
</evidence>
<evidence type="ECO:0000313" key="7">
    <source>
        <dbReference type="EMBL" id="MPY49955.1"/>
    </source>
</evidence>
<dbReference type="InterPro" id="IPR001647">
    <property type="entry name" value="HTH_TetR"/>
</dbReference>
<dbReference type="Pfam" id="PF00440">
    <property type="entry name" value="TetR_N"/>
    <property type="match status" value="1"/>
</dbReference>
<dbReference type="PROSITE" id="PS50977">
    <property type="entry name" value="HTH_TETR_2"/>
    <property type="match status" value="1"/>
</dbReference>
<feature type="region of interest" description="Disordered" evidence="5">
    <location>
        <begin position="197"/>
        <end position="219"/>
    </location>
</feature>
<evidence type="ECO:0000256" key="1">
    <source>
        <dbReference type="ARBA" id="ARBA00023015"/>
    </source>
</evidence>
<dbReference type="AlphaFoldDB" id="A0A5N8WUQ3"/>
<comment type="caution">
    <text evidence="7">The sequence shown here is derived from an EMBL/GenBank/DDBJ whole genome shotgun (WGS) entry which is preliminary data.</text>
</comment>
<dbReference type="NCBIfam" id="NF041196">
    <property type="entry name" value="ScbR_bind_reg"/>
    <property type="match status" value="1"/>
</dbReference>
<dbReference type="PANTHER" id="PTHR30055:SF234">
    <property type="entry name" value="HTH-TYPE TRANSCRIPTIONAL REGULATOR BETI"/>
    <property type="match status" value="1"/>
</dbReference>
<evidence type="ECO:0000256" key="5">
    <source>
        <dbReference type="SAM" id="MobiDB-lite"/>
    </source>
</evidence>
<dbReference type="Gene3D" id="1.10.357.10">
    <property type="entry name" value="Tetracycline Repressor, domain 2"/>
    <property type="match status" value="1"/>
</dbReference>
<dbReference type="Pfam" id="PF21935">
    <property type="entry name" value="TetR_C_45"/>
    <property type="match status" value="1"/>
</dbReference>
<feature type="domain" description="HTH tetR-type" evidence="6">
    <location>
        <begin position="8"/>
        <end position="68"/>
    </location>
</feature>
<evidence type="ECO:0000313" key="8">
    <source>
        <dbReference type="Proteomes" id="UP000373149"/>
    </source>
</evidence>